<keyword evidence="8" id="KW-1185">Reference proteome</keyword>
<evidence type="ECO:0000256" key="5">
    <source>
        <dbReference type="SAM" id="MobiDB-lite"/>
    </source>
</evidence>
<dbReference type="GO" id="GO:0004721">
    <property type="term" value="F:phosphoprotein phosphatase activity"/>
    <property type="evidence" value="ECO:0007669"/>
    <property type="project" value="UniProtKB-KW"/>
</dbReference>
<dbReference type="CDD" id="cd07521">
    <property type="entry name" value="HAD_FCP1-like"/>
    <property type="match status" value="1"/>
</dbReference>
<dbReference type="AlphaFoldDB" id="A0A7R8UC06"/>
<accession>A0A7R8UC06</accession>
<organism evidence="7 8">
    <name type="scientific">Hermetia illucens</name>
    <name type="common">Black soldier fly</name>
    <dbReference type="NCBI Taxonomy" id="343691"/>
    <lineage>
        <taxon>Eukaryota</taxon>
        <taxon>Metazoa</taxon>
        <taxon>Ecdysozoa</taxon>
        <taxon>Arthropoda</taxon>
        <taxon>Hexapoda</taxon>
        <taxon>Insecta</taxon>
        <taxon>Pterygota</taxon>
        <taxon>Neoptera</taxon>
        <taxon>Endopterygota</taxon>
        <taxon>Diptera</taxon>
        <taxon>Brachycera</taxon>
        <taxon>Stratiomyomorpha</taxon>
        <taxon>Stratiomyidae</taxon>
        <taxon>Hermetiinae</taxon>
        <taxon>Hermetia</taxon>
    </lineage>
</organism>
<dbReference type="Gene3D" id="3.40.50.1000">
    <property type="entry name" value="HAD superfamily/HAD-like"/>
    <property type="match status" value="1"/>
</dbReference>
<dbReference type="Proteomes" id="UP000594454">
    <property type="component" value="Chromosome 1"/>
</dbReference>
<dbReference type="PANTHER" id="PTHR12210">
    <property type="entry name" value="DULLARD PROTEIN PHOSPHATASE"/>
    <property type="match status" value="1"/>
</dbReference>
<dbReference type="InterPro" id="IPR036412">
    <property type="entry name" value="HAD-like_sf"/>
</dbReference>
<dbReference type="Pfam" id="PF03031">
    <property type="entry name" value="NIF"/>
    <property type="match status" value="1"/>
</dbReference>
<dbReference type="FunFam" id="3.40.50.1000:FF:000015">
    <property type="entry name" value="CTD small phosphatase-like protein 2"/>
    <property type="match status" value="1"/>
</dbReference>
<evidence type="ECO:0000259" key="6">
    <source>
        <dbReference type="PROSITE" id="PS50969"/>
    </source>
</evidence>
<keyword evidence="1" id="KW-0378">Hydrolase</keyword>
<feature type="region of interest" description="Disordered" evidence="5">
    <location>
        <begin position="60"/>
        <end position="80"/>
    </location>
</feature>
<sequence>MVKRLTAVRNRPILSRPKSRNTEKENIWKDSNEITLYEQCANNVCQKKSQPDLCTSEIQTNVEQSDHPNHQERAERQQVETSITHVKCVTECDSTTDYIQSTIHTIQMENTRTLVSLNEGGCSSQSGGEGSSTMDIVVPEVDSTTTDILASVDGMGQSVLATYPSCNYASKYDDSATSTISDLMSLFPEEELAKSTSSPVNPLAASSSSSPHHQFSSNDLMPHYLMCSSALTQDFLNCNEPSHLCDNTDQLSQPHAIENLKALTNLPTHPTNLFSSLNFSRCGGNEVNSLITNISSNSYDHNHGGEVSVYCYRPSMCDSGHEDEDENRMDTDTDCPEIEEMPETRQDETALDTFDPYLFIKRLPPPTVEMRAKCPALPLKTRSSPEFSLVLDLDETLVHCSLQELSDASFKFPVLFQDYKYTVFVRTRPFFREFLEQVSKRFEVILFTASKRVYADKLLNLLDPERKWIKYRLFREHCVLVNGNYIKDLTILGRDLSKTIIIDNSPQAFGYQLENGIPIESWFMDQNDSELMKILPFLEQLATLREDVRPHIREKYRLFSYLPPD</sequence>
<dbReference type="SMART" id="SM00577">
    <property type="entry name" value="CPDc"/>
    <property type="match status" value="1"/>
</dbReference>
<dbReference type="InterPro" id="IPR050365">
    <property type="entry name" value="TIM50"/>
</dbReference>
<feature type="region of interest" description="Disordered" evidence="5">
    <location>
        <begin position="1"/>
        <end position="24"/>
    </location>
</feature>
<dbReference type="InParanoid" id="A0A7R8UC06"/>
<dbReference type="InterPro" id="IPR023214">
    <property type="entry name" value="HAD_sf"/>
</dbReference>
<reference evidence="7 8" key="1">
    <citation type="submission" date="2020-11" db="EMBL/GenBank/DDBJ databases">
        <authorList>
            <person name="Wallbank WR R."/>
            <person name="Pardo Diaz C."/>
            <person name="Kozak K."/>
            <person name="Martin S."/>
            <person name="Jiggins C."/>
            <person name="Moest M."/>
            <person name="Warren A I."/>
            <person name="Generalovic N T."/>
            <person name="Byers J.R.P. K."/>
            <person name="Montejo-Kovacevich G."/>
            <person name="Yen C E."/>
        </authorList>
    </citation>
    <scope>NUCLEOTIDE SEQUENCE [LARGE SCALE GENOMIC DNA]</scope>
</reference>
<dbReference type="SUPFAM" id="SSF56784">
    <property type="entry name" value="HAD-like"/>
    <property type="match status" value="1"/>
</dbReference>
<evidence type="ECO:0000313" key="8">
    <source>
        <dbReference type="Proteomes" id="UP000594454"/>
    </source>
</evidence>
<evidence type="ECO:0000256" key="3">
    <source>
        <dbReference type="ARBA" id="ARBA00037324"/>
    </source>
</evidence>
<comment type="function">
    <text evidence="3">Probable phosphatase.</text>
</comment>
<proteinExistence type="inferred from homology"/>
<protein>
    <recommendedName>
        <fullName evidence="6">FCP1 homology domain-containing protein</fullName>
    </recommendedName>
</protein>
<feature type="compositionally biased region" description="Basic and acidic residues" evidence="5">
    <location>
        <begin position="64"/>
        <end position="78"/>
    </location>
</feature>
<comment type="similarity">
    <text evidence="4">Belongs to the CTDSPL2 family.</text>
</comment>
<gene>
    <name evidence="7" type="ORF">HERILL_LOCUS1286</name>
</gene>
<keyword evidence="2" id="KW-0904">Protein phosphatase</keyword>
<dbReference type="InterPro" id="IPR011948">
    <property type="entry name" value="Dullard_phosphatase"/>
</dbReference>
<dbReference type="NCBIfam" id="TIGR02251">
    <property type="entry name" value="HIF-SF_euk"/>
    <property type="match status" value="1"/>
</dbReference>
<dbReference type="GO" id="GO:0005634">
    <property type="term" value="C:nucleus"/>
    <property type="evidence" value="ECO:0007669"/>
    <property type="project" value="UniProtKB-ARBA"/>
</dbReference>
<name>A0A7R8UC06_HERIL</name>
<dbReference type="EMBL" id="LR899009">
    <property type="protein sequence ID" value="CAD7077990.1"/>
    <property type="molecule type" value="Genomic_DNA"/>
</dbReference>
<evidence type="ECO:0000256" key="1">
    <source>
        <dbReference type="ARBA" id="ARBA00022801"/>
    </source>
</evidence>
<feature type="domain" description="FCP1 homology" evidence="6">
    <location>
        <begin position="382"/>
        <end position="541"/>
    </location>
</feature>
<dbReference type="OrthoDB" id="277011at2759"/>
<evidence type="ECO:0000313" key="7">
    <source>
        <dbReference type="EMBL" id="CAD7077990.1"/>
    </source>
</evidence>
<evidence type="ECO:0000256" key="4">
    <source>
        <dbReference type="ARBA" id="ARBA00038355"/>
    </source>
</evidence>
<evidence type="ECO:0000256" key="2">
    <source>
        <dbReference type="ARBA" id="ARBA00022912"/>
    </source>
</evidence>
<dbReference type="PROSITE" id="PS50969">
    <property type="entry name" value="FCP1"/>
    <property type="match status" value="1"/>
</dbReference>
<dbReference type="InterPro" id="IPR004274">
    <property type="entry name" value="FCP1_dom"/>
</dbReference>